<proteinExistence type="predicted"/>
<reference evidence="1" key="1">
    <citation type="journal article" date="2012" name="PLoS ONE">
        <title>Gene sets for utilization of primary and secondary nutrition supplies in the distal gut of endangered iberian lynx.</title>
        <authorList>
            <person name="Alcaide M."/>
            <person name="Messina E."/>
            <person name="Richter M."/>
            <person name="Bargiela R."/>
            <person name="Peplies J."/>
            <person name="Huws S.A."/>
            <person name="Newbold C.J."/>
            <person name="Golyshin P.N."/>
            <person name="Simon M.A."/>
            <person name="Lopez G."/>
            <person name="Yakimov M.M."/>
            <person name="Ferrer M."/>
        </authorList>
    </citation>
    <scope>NUCLEOTIDE SEQUENCE</scope>
</reference>
<name>J9C4H2_9ZZZZ</name>
<accession>J9C4H2</accession>
<evidence type="ECO:0000313" key="1">
    <source>
        <dbReference type="EMBL" id="EJW94705.1"/>
    </source>
</evidence>
<sequence length="47" mass="5397">MRLSENRMRKGFLSRSVMIKLARSMVSIKSRVSMTARVRKLSGITLL</sequence>
<dbReference type="EMBL" id="AMCI01006220">
    <property type="protein sequence ID" value="EJW94705.1"/>
    <property type="molecule type" value="Genomic_DNA"/>
</dbReference>
<comment type="caution">
    <text evidence="1">The sequence shown here is derived from an EMBL/GenBank/DDBJ whole genome shotgun (WGS) entry which is preliminary data.</text>
</comment>
<gene>
    <name evidence="1" type="ORF">EVA_17188</name>
</gene>
<dbReference type="AlphaFoldDB" id="J9C4H2"/>
<protein>
    <submittedName>
        <fullName evidence="1">Uncharacterized protein</fullName>
    </submittedName>
</protein>
<organism evidence="1">
    <name type="scientific">gut metagenome</name>
    <dbReference type="NCBI Taxonomy" id="749906"/>
    <lineage>
        <taxon>unclassified sequences</taxon>
        <taxon>metagenomes</taxon>
        <taxon>organismal metagenomes</taxon>
    </lineage>
</organism>